<keyword evidence="3" id="KW-1003">Cell membrane</keyword>
<evidence type="ECO:0000313" key="15">
    <source>
        <dbReference type="Proteomes" id="UP000032552"/>
    </source>
</evidence>
<dbReference type="CDD" id="cd20070">
    <property type="entry name" value="5TM_YidC_Alb3"/>
    <property type="match status" value="1"/>
</dbReference>
<proteinExistence type="inferred from homology"/>
<comment type="caution">
    <text evidence="14">The sequence shown here is derived from an EMBL/GenBank/DDBJ whole genome shotgun (WGS) entry which is preliminary data.</text>
</comment>
<evidence type="ECO:0000256" key="9">
    <source>
        <dbReference type="RuleBase" id="RU003945"/>
    </source>
</evidence>
<keyword evidence="7 11" id="KW-0472">Membrane</keyword>
<feature type="transmembrane region" description="Helical" evidence="11">
    <location>
        <begin position="220"/>
        <end position="236"/>
    </location>
</feature>
<keyword evidence="5" id="KW-0653">Protein transport</keyword>
<evidence type="ECO:0000256" key="10">
    <source>
        <dbReference type="SAM" id="MobiDB-lite"/>
    </source>
</evidence>
<dbReference type="GO" id="GO:0015031">
    <property type="term" value="P:protein transport"/>
    <property type="evidence" value="ECO:0007669"/>
    <property type="project" value="UniProtKB-KW"/>
</dbReference>
<dbReference type="Proteomes" id="UP000032552">
    <property type="component" value="Unassembled WGS sequence"/>
</dbReference>
<feature type="compositionally biased region" description="Basic residues" evidence="10">
    <location>
        <begin position="318"/>
        <end position="332"/>
    </location>
</feature>
<keyword evidence="12" id="KW-0732">Signal</keyword>
<gene>
    <name evidence="14" type="ORF">LC0644_2218</name>
</gene>
<evidence type="ECO:0000256" key="8">
    <source>
        <dbReference type="ARBA" id="ARBA00023186"/>
    </source>
</evidence>
<dbReference type="InterPro" id="IPR047196">
    <property type="entry name" value="YidC_ALB_C"/>
</dbReference>
<evidence type="ECO:0000256" key="3">
    <source>
        <dbReference type="ARBA" id="ARBA00022475"/>
    </source>
</evidence>
<evidence type="ECO:0000256" key="6">
    <source>
        <dbReference type="ARBA" id="ARBA00022989"/>
    </source>
</evidence>
<feature type="signal peptide" evidence="12">
    <location>
        <begin position="1"/>
        <end position="24"/>
    </location>
</feature>
<name>A0A0C9PZL3_LACPA</name>
<evidence type="ECO:0000256" key="2">
    <source>
        <dbReference type="ARBA" id="ARBA00022448"/>
    </source>
</evidence>
<evidence type="ECO:0000313" key="14">
    <source>
        <dbReference type="EMBL" id="GAN37629.1"/>
    </source>
</evidence>
<keyword evidence="6 11" id="KW-1133">Transmembrane helix</keyword>
<dbReference type="InterPro" id="IPR001708">
    <property type="entry name" value="YidC/ALB3/OXA1/COX18"/>
</dbReference>
<sequence>MHKSKKFVTLGLVSLLPLILAACAQTTKKGTTMKPPTDPFFGTFYKVIGLPLQHLMEWIASLVGTASSYGIAIIVITLLVRLIVLPLMLRQQRTMTAYQEKQKIIQPQLKIVQEATKRAKTPEQQMAMNGYMRKIYSANGTSMIPSMGCLPMLIQLPIFSGLYQAIAYSPEISEATFFGIQLGHSNFIVTILATLPYIVVSLIMLQGVPPEQRKAMQTTAFLNPIMTFVFCMMYNAGLGLYFGAGGIILIIQQAIVTYVVTPNIRKRMDAEMEENPPVIVVDEHTFDNWDTATAGATGAAGTTGSSKPADPDAIDHGKLRRRNAGKQQRPRK</sequence>
<keyword evidence="4 9" id="KW-0812">Transmembrane</keyword>
<dbReference type="GO" id="GO:0032977">
    <property type="term" value="F:membrane insertase activity"/>
    <property type="evidence" value="ECO:0007669"/>
    <property type="project" value="InterPro"/>
</dbReference>
<dbReference type="RefSeq" id="WP_003564567.1">
    <property type="nucleotide sequence ID" value="NZ_BAYM01000246.1"/>
</dbReference>
<dbReference type="PRINTS" id="PR00701">
    <property type="entry name" value="60KDINNERMP"/>
</dbReference>
<evidence type="ECO:0000256" key="5">
    <source>
        <dbReference type="ARBA" id="ARBA00022927"/>
    </source>
</evidence>
<organism evidence="14 15">
    <name type="scientific">Lacticaseibacillus paracasei NRIC 0644</name>
    <dbReference type="NCBI Taxonomy" id="1435038"/>
    <lineage>
        <taxon>Bacteria</taxon>
        <taxon>Bacillati</taxon>
        <taxon>Bacillota</taxon>
        <taxon>Bacilli</taxon>
        <taxon>Lactobacillales</taxon>
        <taxon>Lactobacillaceae</taxon>
        <taxon>Lacticaseibacillus</taxon>
    </lineage>
</organism>
<dbReference type="PANTHER" id="PTHR12428:SF65">
    <property type="entry name" value="CYTOCHROME C OXIDASE ASSEMBLY PROTEIN COX18, MITOCHONDRIAL"/>
    <property type="match status" value="1"/>
</dbReference>
<dbReference type="Pfam" id="PF02096">
    <property type="entry name" value="60KD_IMP"/>
    <property type="match status" value="1"/>
</dbReference>
<feature type="transmembrane region" description="Helical" evidence="11">
    <location>
        <begin position="58"/>
        <end position="84"/>
    </location>
</feature>
<feature type="domain" description="Membrane insertase YidC/Oxa/ALB C-terminal" evidence="13">
    <location>
        <begin position="69"/>
        <end position="257"/>
    </location>
</feature>
<feature type="region of interest" description="Disordered" evidence="10">
    <location>
        <begin position="292"/>
        <end position="332"/>
    </location>
</feature>
<feature type="transmembrane region" description="Helical" evidence="11">
    <location>
        <begin position="143"/>
        <end position="166"/>
    </location>
</feature>
<accession>A0A0C9PZL3</accession>
<evidence type="ECO:0000256" key="4">
    <source>
        <dbReference type="ARBA" id="ARBA00022692"/>
    </source>
</evidence>
<feature type="transmembrane region" description="Helical" evidence="11">
    <location>
        <begin position="186"/>
        <end position="208"/>
    </location>
</feature>
<feature type="chain" id="PRO_5002201090" evidence="12">
    <location>
        <begin position="25"/>
        <end position="332"/>
    </location>
</feature>
<dbReference type="EMBL" id="BAYM01000246">
    <property type="protein sequence ID" value="GAN37629.1"/>
    <property type="molecule type" value="Genomic_DNA"/>
</dbReference>
<feature type="transmembrane region" description="Helical" evidence="11">
    <location>
        <begin position="242"/>
        <end position="260"/>
    </location>
</feature>
<evidence type="ECO:0000256" key="11">
    <source>
        <dbReference type="SAM" id="Phobius"/>
    </source>
</evidence>
<keyword evidence="2" id="KW-0813">Transport</keyword>
<dbReference type="NCBIfam" id="TIGR03592">
    <property type="entry name" value="yidC_oxa1_cterm"/>
    <property type="match status" value="1"/>
</dbReference>
<evidence type="ECO:0000256" key="1">
    <source>
        <dbReference type="ARBA" id="ARBA00004651"/>
    </source>
</evidence>
<dbReference type="GeneID" id="57090380"/>
<evidence type="ECO:0000256" key="12">
    <source>
        <dbReference type="SAM" id="SignalP"/>
    </source>
</evidence>
<dbReference type="GO" id="GO:0005886">
    <property type="term" value="C:plasma membrane"/>
    <property type="evidence" value="ECO:0007669"/>
    <property type="project" value="UniProtKB-SubCell"/>
</dbReference>
<evidence type="ECO:0000259" key="13">
    <source>
        <dbReference type="Pfam" id="PF02096"/>
    </source>
</evidence>
<dbReference type="PANTHER" id="PTHR12428">
    <property type="entry name" value="OXA1"/>
    <property type="match status" value="1"/>
</dbReference>
<keyword evidence="8" id="KW-0143">Chaperone</keyword>
<dbReference type="InterPro" id="IPR028055">
    <property type="entry name" value="YidC/Oxa/ALB_C"/>
</dbReference>
<dbReference type="GO" id="GO:0051205">
    <property type="term" value="P:protein insertion into membrane"/>
    <property type="evidence" value="ECO:0007669"/>
    <property type="project" value="TreeGrafter"/>
</dbReference>
<evidence type="ECO:0000256" key="7">
    <source>
        <dbReference type="ARBA" id="ARBA00023136"/>
    </source>
</evidence>
<dbReference type="PROSITE" id="PS51257">
    <property type="entry name" value="PROKAR_LIPOPROTEIN"/>
    <property type="match status" value="1"/>
</dbReference>
<dbReference type="AlphaFoldDB" id="A0A0C9PZL3"/>
<comment type="subcellular location">
    <subcellularLocation>
        <location evidence="1">Cell membrane</location>
        <topology evidence="1">Multi-pass membrane protein</topology>
    </subcellularLocation>
    <subcellularLocation>
        <location evidence="9">Membrane</location>
        <topology evidence="9">Multi-pass membrane protein</topology>
    </subcellularLocation>
</comment>
<protein>
    <submittedName>
        <fullName evidence="14">Oxa1 family cytochrome oxidase biogenesis protein</fullName>
    </submittedName>
</protein>
<comment type="similarity">
    <text evidence="9">Belongs to the OXA1/ALB3/YidC family.</text>
</comment>
<reference evidence="15" key="1">
    <citation type="submission" date="2014-05" db="EMBL/GenBank/DDBJ databases">
        <title>Whole genome sequencing of Lactobacillus casei NRIC0644.</title>
        <authorList>
            <person name="Atarashi H."/>
            <person name="Yoshida Y."/>
            <person name="Fujimura S."/>
            <person name="Tanaka N."/>
            <person name="Shiwa Y."/>
            <person name="Yoshikawa H."/>
            <person name="Okada S."/>
            <person name="Nakagawa J."/>
        </authorList>
    </citation>
    <scope>NUCLEOTIDE SEQUENCE [LARGE SCALE GENOMIC DNA]</scope>
    <source>
        <strain evidence="15">NRIC0644</strain>
    </source>
</reference>
<feature type="compositionally biased region" description="Low complexity" evidence="10">
    <location>
        <begin position="292"/>
        <end position="304"/>
    </location>
</feature>